<dbReference type="OrthoDB" id="9797738at2"/>
<evidence type="ECO:0000313" key="1">
    <source>
        <dbReference type="EMBL" id="BAU47601.1"/>
    </source>
</evidence>
<gene>
    <name evidence="1" type="ORF">SVA_1022</name>
</gene>
<keyword evidence="2" id="KW-1185">Reference proteome</keyword>
<dbReference type="EMBL" id="AP014936">
    <property type="protein sequence ID" value="BAU47601.1"/>
    <property type="molecule type" value="Genomic_DNA"/>
</dbReference>
<proteinExistence type="predicted"/>
<dbReference type="RefSeq" id="WP_096459676.1">
    <property type="nucleotide sequence ID" value="NZ_AP014936.1"/>
</dbReference>
<accession>A0A1B4VB66</accession>
<dbReference type="Proteomes" id="UP000218899">
    <property type="component" value="Chromosome"/>
</dbReference>
<protein>
    <submittedName>
        <fullName evidence="1">Uncharacterized protein</fullName>
    </submittedName>
</protein>
<name>A0A1B4VB66_9GAMM</name>
<evidence type="ECO:0000313" key="2">
    <source>
        <dbReference type="Proteomes" id="UP000218899"/>
    </source>
</evidence>
<reference evidence="1 2" key="1">
    <citation type="submission" date="2015-08" db="EMBL/GenBank/DDBJ databases">
        <title>Complete genome sequence of Sulfurifustis variabilis.</title>
        <authorList>
            <person name="Miura A."/>
            <person name="Kojima H."/>
            <person name="Fukui M."/>
        </authorList>
    </citation>
    <scope>NUCLEOTIDE SEQUENCE [LARGE SCALE GENOMIC DNA]</scope>
    <source>
        <strain evidence="2">skN76</strain>
    </source>
</reference>
<organism evidence="1 2">
    <name type="scientific">Sulfurifustis variabilis</name>
    <dbReference type="NCBI Taxonomy" id="1675686"/>
    <lineage>
        <taxon>Bacteria</taxon>
        <taxon>Pseudomonadati</taxon>
        <taxon>Pseudomonadota</taxon>
        <taxon>Gammaproteobacteria</taxon>
        <taxon>Acidiferrobacterales</taxon>
        <taxon>Acidiferrobacteraceae</taxon>
        <taxon>Sulfurifustis</taxon>
    </lineage>
</organism>
<dbReference type="KEGG" id="sva:SVA_1022"/>
<sequence length="80" mass="9054">MQGYHLDPEGGVAQEHYAVIYAPRRERGRFAEECVEVMASEADARSAAEPDKKRYAAKVVGPARSSEGFRLYYLVCWLDE</sequence>
<dbReference type="AlphaFoldDB" id="A0A1B4VB66"/>